<keyword evidence="1" id="KW-0472">Membrane</keyword>
<dbReference type="Pfam" id="PF14093">
    <property type="entry name" value="DUF4271"/>
    <property type="match status" value="1"/>
</dbReference>
<feature type="transmembrane region" description="Helical" evidence="1">
    <location>
        <begin position="277"/>
        <end position="295"/>
    </location>
</feature>
<dbReference type="Proteomes" id="UP000824055">
    <property type="component" value="Unassembled WGS sequence"/>
</dbReference>
<feature type="transmembrane region" description="Helical" evidence="1">
    <location>
        <begin position="209"/>
        <end position="238"/>
    </location>
</feature>
<evidence type="ECO:0000313" key="2">
    <source>
        <dbReference type="EMBL" id="HIZ69816.1"/>
    </source>
</evidence>
<dbReference type="InterPro" id="IPR025367">
    <property type="entry name" value="DUF4271"/>
</dbReference>
<evidence type="ECO:0000313" key="3">
    <source>
        <dbReference type="Proteomes" id="UP000824055"/>
    </source>
</evidence>
<proteinExistence type="predicted"/>
<dbReference type="EMBL" id="DXBE01000059">
    <property type="protein sequence ID" value="HIZ69816.1"/>
    <property type="molecule type" value="Genomic_DNA"/>
</dbReference>
<feature type="transmembrane region" description="Helical" evidence="1">
    <location>
        <begin position="250"/>
        <end position="271"/>
    </location>
</feature>
<reference evidence="2" key="1">
    <citation type="journal article" date="2021" name="PeerJ">
        <title>Extensive microbial diversity within the chicken gut microbiome revealed by metagenomics and culture.</title>
        <authorList>
            <person name="Gilroy R."/>
            <person name="Ravi A."/>
            <person name="Getino M."/>
            <person name="Pursley I."/>
            <person name="Horton D.L."/>
            <person name="Alikhan N.F."/>
            <person name="Baker D."/>
            <person name="Gharbi K."/>
            <person name="Hall N."/>
            <person name="Watson M."/>
            <person name="Adriaenssens E.M."/>
            <person name="Foster-Nyarko E."/>
            <person name="Jarju S."/>
            <person name="Secka A."/>
            <person name="Antonio M."/>
            <person name="Oren A."/>
            <person name="Chaudhuri R.R."/>
            <person name="La Ragione R."/>
            <person name="Hildebrand F."/>
            <person name="Pallen M.J."/>
        </authorList>
    </citation>
    <scope>NUCLEOTIDE SEQUENCE</scope>
    <source>
        <strain evidence="2">ChiHecec3B27-8219</strain>
    </source>
</reference>
<reference evidence="2" key="2">
    <citation type="submission" date="2021-04" db="EMBL/GenBank/DDBJ databases">
        <authorList>
            <person name="Gilroy R."/>
        </authorList>
    </citation>
    <scope>NUCLEOTIDE SEQUENCE</scope>
    <source>
        <strain evidence="2">ChiHecec3B27-8219</strain>
    </source>
</reference>
<evidence type="ECO:0000256" key="1">
    <source>
        <dbReference type="SAM" id="Phobius"/>
    </source>
</evidence>
<keyword evidence="1" id="KW-1133">Transmembrane helix</keyword>
<gene>
    <name evidence="2" type="ORF">H9966_08065</name>
</gene>
<comment type="caution">
    <text evidence="2">The sequence shown here is derived from an EMBL/GenBank/DDBJ whole genome shotgun (WGS) entry which is preliminary data.</text>
</comment>
<keyword evidence="1" id="KW-0812">Transmembrane</keyword>
<feature type="transmembrane region" description="Helical" evidence="1">
    <location>
        <begin position="178"/>
        <end position="197"/>
    </location>
</feature>
<feature type="transmembrane region" description="Helical" evidence="1">
    <location>
        <begin position="307"/>
        <end position="333"/>
    </location>
</feature>
<feature type="transmembrane region" description="Helical" evidence="1">
    <location>
        <begin position="125"/>
        <end position="142"/>
    </location>
</feature>
<dbReference type="AlphaFoldDB" id="A0A9D2JWF2"/>
<sequence>MTSLIDTVTQVSPIPAAPAVKAKNSRPLTAGDIIEQLPADATPAQQDSAVRANITPEPITHWSKCPDTLHLPGHSKGKTLEDFSIPHLYYTESFFSTDSMFHPEVAGRSQGVSGDPVPYTVAGDSWVSSVLILCFILASLAISRSRQLIAQQVKRFFPTGSSEKLTLNETSEEFRYQLFFVVVTCLMLGIGYFLYSQGSGPATYVLPEYWVMGICVAIVIAYFLLKFSLFAIVNSVFFDRRDNEQWLKSYLFLVALEGALLFPVIMLVAYFSLPPRIAGVCVAFILIFIKILSIYKCKTIFFKKTGVFLQIFLYFCALEVIPLLALAGSLSMVSQYLRINF</sequence>
<organism evidence="2 3">
    <name type="scientific">Candidatus Prevotella avicola</name>
    <dbReference type="NCBI Taxonomy" id="2838738"/>
    <lineage>
        <taxon>Bacteria</taxon>
        <taxon>Pseudomonadati</taxon>
        <taxon>Bacteroidota</taxon>
        <taxon>Bacteroidia</taxon>
        <taxon>Bacteroidales</taxon>
        <taxon>Prevotellaceae</taxon>
        <taxon>Prevotella</taxon>
    </lineage>
</organism>
<name>A0A9D2JWF2_9BACT</name>
<accession>A0A9D2JWF2</accession>
<protein>
    <submittedName>
        <fullName evidence="2">DUF4271 domain-containing protein</fullName>
    </submittedName>
</protein>